<sequence>MYAAITASKSPLVILSTGLEQICRKESLNTTSASQKALKQVHQYDSQVMRIVKRRPGMRTPLFLKTAYICSLVKLHLKASKA</sequence>
<evidence type="ECO:0000313" key="1">
    <source>
        <dbReference type="EMBL" id="DBA15914.1"/>
    </source>
</evidence>
<keyword evidence="2" id="KW-1185">Reference proteome</keyword>
<dbReference type="EMBL" id="DYDO01000011">
    <property type="protein sequence ID" value="DBA15914.1"/>
    <property type="molecule type" value="Genomic_DNA"/>
</dbReference>
<dbReference type="Proteomes" id="UP001181693">
    <property type="component" value="Unassembled WGS sequence"/>
</dbReference>
<reference evidence="1" key="1">
    <citation type="thesis" date="2020" institute="ProQuest LLC" country="789 East Eisenhower Parkway, Ann Arbor, MI, USA">
        <title>Comparative Genomics and Chromosome Evolution.</title>
        <authorList>
            <person name="Mudd A.B."/>
        </authorList>
    </citation>
    <scope>NUCLEOTIDE SEQUENCE</scope>
    <source>
        <strain evidence="1">1538</strain>
        <tissue evidence="1">Blood</tissue>
    </source>
</reference>
<gene>
    <name evidence="1" type="ORF">GDO54_003368</name>
</gene>
<name>A0AAV2ZGF4_PYXAD</name>
<organism evidence="1 2">
    <name type="scientific">Pyxicephalus adspersus</name>
    <name type="common">African bullfrog</name>
    <dbReference type="NCBI Taxonomy" id="30357"/>
    <lineage>
        <taxon>Eukaryota</taxon>
        <taxon>Metazoa</taxon>
        <taxon>Chordata</taxon>
        <taxon>Craniata</taxon>
        <taxon>Vertebrata</taxon>
        <taxon>Euteleostomi</taxon>
        <taxon>Amphibia</taxon>
        <taxon>Batrachia</taxon>
        <taxon>Anura</taxon>
        <taxon>Neobatrachia</taxon>
        <taxon>Ranoidea</taxon>
        <taxon>Pyxicephalidae</taxon>
        <taxon>Pyxicephalinae</taxon>
        <taxon>Pyxicephalus</taxon>
    </lineage>
</organism>
<comment type="caution">
    <text evidence="1">The sequence shown here is derived from an EMBL/GenBank/DDBJ whole genome shotgun (WGS) entry which is preliminary data.</text>
</comment>
<accession>A0AAV2ZGF4</accession>
<dbReference type="AlphaFoldDB" id="A0AAV2ZGF4"/>
<evidence type="ECO:0000313" key="2">
    <source>
        <dbReference type="Proteomes" id="UP001181693"/>
    </source>
</evidence>
<protein>
    <submittedName>
        <fullName evidence="1">Uncharacterized protein</fullName>
    </submittedName>
</protein>
<proteinExistence type="predicted"/>